<proteinExistence type="predicted"/>
<evidence type="ECO:0000313" key="1">
    <source>
        <dbReference type="EMBL" id="ALO66608.1"/>
    </source>
</evidence>
<dbReference type="EMBL" id="CP013200">
    <property type="protein sequence ID" value="ALO66608.1"/>
    <property type="molecule type" value="Genomic_DNA"/>
</dbReference>
<sequence length="76" mass="8383">MAAFNHWYAAEVGRARAESDNAAQWTAAAEQGVQFLWEETYCCLQGTESVLLRGHTQRAIATPWLPCGPTTRSSPD</sequence>
<reference evidence="1 2" key="2">
    <citation type="journal article" date="2016" name="J. Biotechnol.">
        <title>Complete genome sequence of Arthrobacter alpinus ERGS4:06, a yellow pigmented bacterium tolerant to cold and radiations isolated from Sikkim Himalaya.</title>
        <authorList>
            <person name="Kumar R."/>
            <person name="Singh D."/>
            <person name="Swarnkar M.K."/>
            <person name="Singh A.K."/>
            <person name="Kumar S."/>
        </authorList>
    </citation>
    <scope>NUCLEOTIDE SEQUENCE [LARGE SCALE GENOMIC DNA]</scope>
    <source>
        <strain evidence="1 2">ERGS4:06</strain>
    </source>
</reference>
<reference evidence="2" key="1">
    <citation type="submission" date="2015-11" db="EMBL/GenBank/DDBJ databases">
        <authorList>
            <person name="Kumar R."/>
            <person name="Singh D."/>
            <person name="Swarnkar M.K."/>
            <person name="Singh A.K."/>
            <person name="Kumar S."/>
        </authorList>
    </citation>
    <scope>NUCLEOTIDE SEQUENCE [LARGE SCALE GENOMIC DNA]</scope>
    <source>
        <strain evidence="2">ERGS4:06</strain>
    </source>
</reference>
<dbReference type="Proteomes" id="UP000059574">
    <property type="component" value="Chromosome"/>
</dbReference>
<protein>
    <submittedName>
        <fullName evidence="1">Uncharacterized protein</fullName>
    </submittedName>
</protein>
<dbReference type="AlphaFoldDB" id="A0A0S2LZF0"/>
<evidence type="ECO:0000313" key="2">
    <source>
        <dbReference type="Proteomes" id="UP000059574"/>
    </source>
</evidence>
<accession>A0A0S2LZF0</accession>
<organism evidence="1 2">
    <name type="scientific">Arthrobacter alpinus</name>
    <dbReference type="NCBI Taxonomy" id="656366"/>
    <lineage>
        <taxon>Bacteria</taxon>
        <taxon>Bacillati</taxon>
        <taxon>Actinomycetota</taxon>
        <taxon>Actinomycetes</taxon>
        <taxon>Micrococcales</taxon>
        <taxon>Micrococcaceae</taxon>
        <taxon>Arthrobacter</taxon>
    </lineage>
</organism>
<gene>
    <name evidence="1" type="ORF">AS189_09050</name>
</gene>
<name>A0A0S2LZF0_9MICC</name>